<dbReference type="RefSeq" id="XP_020063828.1">
    <property type="nucleotide sequence ID" value="XM_020211759.1"/>
</dbReference>
<dbReference type="PANTHER" id="PTHR37331:SF1">
    <property type="entry name" value="YALI0F11671P"/>
    <property type="match status" value="1"/>
</dbReference>
<keyword evidence="2" id="KW-1185">Reference proteome</keyword>
<dbReference type="AlphaFoldDB" id="A0A1E4SGU2"/>
<evidence type="ECO:0000313" key="1">
    <source>
        <dbReference type="EMBL" id="ODV78706.1"/>
    </source>
</evidence>
<protein>
    <submittedName>
        <fullName evidence="1">Uncharacterized protein</fullName>
    </submittedName>
</protein>
<accession>A0A1E4SGU2</accession>
<organism evidence="1 2">
    <name type="scientific">Suhomyces tanzawaensis NRRL Y-17324</name>
    <dbReference type="NCBI Taxonomy" id="984487"/>
    <lineage>
        <taxon>Eukaryota</taxon>
        <taxon>Fungi</taxon>
        <taxon>Dikarya</taxon>
        <taxon>Ascomycota</taxon>
        <taxon>Saccharomycotina</taxon>
        <taxon>Pichiomycetes</taxon>
        <taxon>Debaryomycetaceae</taxon>
        <taxon>Suhomyces</taxon>
    </lineage>
</organism>
<dbReference type="STRING" id="984487.A0A1E4SGU2"/>
<evidence type="ECO:0000313" key="2">
    <source>
        <dbReference type="Proteomes" id="UP000094285"/>
    </source>
</evidence>
<proteinExistence type="predicted"/>
<dbReference type="GeneID" id="30985895"/>
<gene>
    <name evidence="1" type="ORF">CANTADRAFT_91008</name>
</gene>
<dbReference type="EMBL" id="KV453913">
    <property type="protein sequence ID" value="ODV78706.1"/>
    <property type="molecule type" value="Genomic_DNA"/>
</dbReference>
<name>A0A1E4SGU2_9ASCO</name>
<dbReference type="PANTHER" id="PTHR37331">
    <property type="entry name" value="YALI0F11671P"/>
    <property type="match status" value="1"/>
</dbReference>
<sequence>MFKLASPTAASRPSWARHFSRYAHNDQIFVHATPSKSLQYSFSPRANAVPIGHTTANASLSPHLFQVNPKFVQLLQATIADRIPNDFTFIMEGGVNANTFMPIYDMRETPRYARTPEIENVFGYIQVDANGKMVPGTYQDNVMYRVLSGTGGLPKLSEYLYEQVQAECEAQNANAH</sequence>
<reference evidence="2" key="1">
    <citation type="submission" date="2016-05" db="EMBL/GenBank/DDBJ databases">
        <title>Comparative genomics of biotechnologically important yeasts.</title>
        <authorList>
            <consortium name="DOE Joint Genome Institute"/>
            <person name="Riley R."/>
            <person name="Haridas S."/>
            <person name="Wolfe K.H."/>
            <person name="Lopes M.R."/>
            <person name="Hittinger C.T."/>
            <person name="Goker M."/>
            <person name="Salamov A."/>
            <person name="Wisecaver J."/>
            <person name="Long T.M."/>
            <person name="Aerts A.L."/>
            <person name="Barry K."/>
            <person name="Choi C."/>
            <person name="Clum A."/>
            <person name="Coughlan A.Y."/>
            <person name="Deshpande S."/>
            <person name="Douglass A.P."/>
            <person name="Hanson S.J."/>
            <person name="Klenk H.-P."/>
            <person name="Labutti K."/>
            <person name="Lapidus A."/>
            <person name="Lindquist E."/>
            <person name="Lipzen A."/>
            <person name="Meier-Kolthoff J.P."/>
            <person name="Ohm R.A."/>
            <person name="Otillar R.P."/>
            <person name="Pangilinan J."/>
            <person name="Peng Y."/>
            <person name="Rokas A."/>
            <person name="Rosa C.A."/>
            <person name="Scheuner C."/>
            <person name="Sibirny A.A."/>
            <person name="Slot J.C."/>
            <person name="Stielow J.B."/>
            <person name="Sun H."/>
            <person name="Kurtzman C.P."/>
            <person name="Blackwell M."/>
            <person name="Grigoriev I.V."/>
            <person name="Jeffries T.W."/>
        </authorList>
    </citation>
    <scope>NUCLEOTIDE SEQUENCE [LARGE SCALE GENOMIC DNA]</scope>
    <source>
        <strain evidence="2">NRRL Y-17324</strain>
    </source>
</reference>
<dbReference type="OrthoDB" id="5397701at2759"/>
<dbReference type="Proteomes" id="UP000094285">
    <property type="component" value="Unassembled WGS sequence"/>
</dbReference>